<dbReference type="Proteomes" id="UP000067626">
    <property type="component" value="Chromosome"/>
</dbReference>
<dbReference type="Gene3D" id="1.10.510.10">
    <property type="entry name" value="Transferase(Phosphotransferase) domain 1"/>
    <property type="match status" value="1"/>
</dbReference>
<feature type="compositionally biased region" description="Low complexity" evidence="6">
    <location>
        <begin position="399"/>
        <end position="408"/>
    </location>
</feature>
<keyword evidence="2 5" id="KW-0547">Nucleotide-binding</keyword>
<name>A0A0K1EDQ6_CHOCO</name>
<dbReference type="Gene3D" id="3.30.200.20">
    <property type="entry name" value="Phosphorylase Kinase, domain 1"/>
    <property type="match status" value="1"/>
</dbReference>
<feature type="domain" description="Protein kinase" evidence="8">
    <location>
        <begin position="63"/>
        <end position="336"/>
    </location>
</feature>
<gene>
    <name evidence="9" type="ORF">CMC5_029630</name>
</gene>
<accession>A0A0K1EDQ6</accession>
<proteinExistence type="predicted"/>
<dbReference type="KEGG" id="ccro:CMC5_029630"/>
<feature type="region of interest" description="Disordered" evidence="6">
    <location>
        <begin position="1"/>
        <end position="28"/>
    </location>
</feature>
<dbReference type="SMART" id="SM00220">
    <property type="entry name" value="S_TKc"/>
    <property type="match status" value="1"/>
</dbReference>
<dbReference type="InterPro" id="IPR008271">
    <property type="entry name" value="Ser/Thr_kinase_AS"/>
</dbReference>
<reference evidence="9 10" key="1">
    <citation type="submission" date="2015-07" db="EMBL/GenBank/DDBJ databases">
        <title>Genome analysis of myxobacterium Chondromyces crocatus Cm c5 reveals a high potential for natural compound synthesis and the genetic basis for the loss of fruiting body formation.</title>
        <authorList>
            <person name="Zaburannyi N."/>
            <person name="Bunk B."/>
            <person name="Maier J."/>
            <person name="Overmann J."/>
            <person name="Mueller R."/>
        </authorList>
    </citation>
    <scope>NUCLEOTIDE SEQUENCE [LARGE SCALE GENOMIC DNA]</scope>
    <source>
        <strain evidence="9 10">Cm c5</strain>
    </source>
</reference>
<dbReference type="RefSeq" id="WP_050430999.1">
    <property type="nucleotide sequence ID" value="NZ_CP012159.1"/>
</dbReference>
<dbReference type="InterPro" id="IPR017441">
    <property type="entry name" value="Protein_kinase_ATP_BS"/>
</dbReference>
<keyword evidence="10" id="KW-1185">Reference proteome</keyword>
<keyword evidence="7" id="KW-0472">Membrane</keyword>
<dbReference type="EC" id="2.7.11.1" evidence="9"/>
<dbReference type="Pfam" id="PF00069">
    <property type="entry name" value="Pkinase"/>
    <property type="match status" value="1"/>
</dbReference>
<dbReference type="AlphaFoldDB" id="A0A0K1EDQ6"/>
<dbReference type="InterPro" id="IPR000719">
    <property type="entry name" value="Prot_kinase_dom"/>
</dbReference>
<evidence type="ECO:0000313" key="10">
    <source>
        <dbReference type="Proteomes" id="UP000067626"/>
    </source>
</evidence>
<keyword evidence="3 9" id="KW-0418">Kinase</keyword>
<sequence length="524" mass="54940">MEPEPVVPEHDTLEDSASPVHPGGCASPQAETAIVPPSGPLVSGLTAEHAIDVTPGTVIAGKYRVERLLGKGGMGQVVAAEHLELRERVALKLLLPECLESGQALARFLHEARAAAKIKGEHVARVLDAGKLDTGVPYIVMEYLDGQDLAAVLVSEGKMPVRDAVELVLQVCEAIAEAHTVGVVHRDLKPSNLFLTRRPDGSAMVKVLDFGISKTIRRDGEEAPVSLHMTRTRQVLGSPLYMSPEQLTSARSVGPTADIWSLGAILFELVTGAPPFAAPTMSELRQQILFEPAPSLRLQRPDAPRRLEKIIHRCMEKDPANRYADVAALTRDLRALAPPRARPSIDRVHAIYRNAGMSEADLGIAPVGRRRGIFVAVAAGSLVAGIIAAFAWSGLTTKPSEAPAPALESADHADSADRVEVGEVPAPPSPLEPSAQPSALALPAKAADISPATKSPEARSAATSGPAPAPTLGAGLPAAIGRPAAPVVPSTVAPSAARASEPNSPPSPSASTPFLYNKAPLKKW</sequence>
<dbReference type="InterPro" id="IPR011009">
    <property type="entry name" value="Kinase-like_dom_sf"/>
</dbReference>
<dbReference type="PROSITE" id="PS50011">
    <property type="entry name" value="PROTEIN_KINASE_DOM"/>
    <property type="match status" value="1"/>
</dbReference>
<feature type="binding site" evidence="5">
    <location>
        <position position="92"/>
    </location>
    <ligand>
        <name>ATP</name>
        <dbReference type="ChEBI" id="CHEBI:30616"/>
    </ligand>
</feature>
<dbReference type="PANTHER" id="PTHR43289:SF6">
    <property type="entry name" value="SERINE_THREONINE-PROTEIN KINASE NEKL-3"/>
    <property type="match status" value="1"/>
</dbReference>
<keyword evidence="7" id="KW-0812">Transmembrane</keyword>
<feature type="compositionally biased region" description="Low complexity" evidence="6">
    <location>
        <begin position="432"/>
        <end position="447"/>
    </location>
</feature>
<keyword evidence="4 5" id="KW-0067">ATP-binding</keyword>
<feature type="region of interest" description="Disordered" evidence="6">
    <location>
        <begin position="398"/>
        <end position="524"/>
    </location>
</feature>
<feature type="compositionally biased region" description="Basic and acidic residues" evidence="6">
    <location>
        <begin position="409"/>
        <end position="421"/>
    </location>
</feature>
<keyword evidence="1 9" id="KW-0808">Transferase</keyword>
<dbReference type="PATRIC" id="fig|52.7.peg.3261"/>
<dbReference type="PROSITE" id="PS00107">
    <property type="entry name" value="PROTEIN_KINASE_ATP"/>
    <property type="match status" value="1"/>
</dbReference>
<protein>
    <submittedName>
        <fullName evidence="9">Protein kinase</fullName>
        <ecNumber evidence="9">2.7.11.1</ecNumber>
    </submittedName>
</protein>
<evidence type="ECO:0000259" key="8">
    <source>
        <dbReference type="PROSITE" id="PS50011"/>
    </source>
</evidence>
<dbReference type="PANTHER" id="PTHR43289">
    <property type="entry name" value="MITOGEN-ACTIVATED PROTEIN KINASE KINASE KINASE 20-RELATED"/>
    <property type="match status" value="1"/>
</dbReference>
<evidence type="ECO:0000256" key="4">
    <source>
        <dbReference type="ARBA" id="ARBA00022840"/>
    </source>
</evidence>
<evidence type="ECO:0000256" key="3">
    <source>
        <dbReference type="ARBA" id="ARBA00022777"/>
    </source>
</evidence>
<feature type="transmembrane region" description="Helical" evidence="7">
    <location>
        <begin position="373"/>
        <end position="395"/>
    </location>
</feature>
<dbReference type="SUPFAM" id="SSF56112">
    <property type="entry name" value="Protein kinase-like (PK-like)"/>
    <property type="match status" value="1"/>
</dbReference>
<evidence type="ECO:0000256" key="5">
    <source>
        <dbReference type="PROSITE-ProRule" id="PRU10141"/>
    </source>
</evidence>
<organism evidence="9 10">
    <name type="scientific">Chondromyces crocatus</name>
    <dbReference type="NCBI Taxonomy" id="52"/>
    <lineage>
        <taxon>Bacteria</taxon>
        <taxon>Pseudomonadati</taxon>
        <taxon>Myxococcota</taxon>
        <taxon>Polyangia</taxon>
        <taxon>Polyangiales</taxon>
        <taxon>Polyangiaceae</taxon>
        <taxon>Chondromyces</taxon>
    </lineage>
</organism>
<dbReference type="STRING" id="52.CMC5_029630"/>
<dbReference type="OrthoDB" id="9779541at2"/>
<evidence type="ECO:0000256" key="2">
    <source>
        <dbReference type="ARBA" id="ARBA00022741"/>
    </source>
</evidence>
<evidence type="ECO:0000256" key="7">
    <source>
        <dbReference type="SAM" id="Phobius"/>
    </source>
</evidence>
<dbReference type="GO" id="GO:0004674">
    <property type="term" value="F:protein serine/threonine kinase activity"/>
    <property type="evidence" value="ECO:0007669"/>
    <property type="project" value="UniProtKB-EC"/>
</dbReference>
<evidence type="ECO:0000256" key="1">
    <source>
        <dbReference type="ARBA" id="ARBA00022679"/>
    </source>
</evidence>
<feature type="compositionally biased region" description="Low complexity" evidence="6">
    <location>
        <begin position="460"/>
        <end position="502"/>
    </location>
</feature>
<keyword evidence="7" id="KW-1133">Transmembrane helix</keyword>
<dbReference type="EMBL" id="CP012159">
    <property type="protein sequence ID" value="AKT38817.1"/>
    <property type="molecule type" value="Genomic_DNA"/>
</dbReference>
<dbReference type="GO" id="GO:0005524">
    <property type="term" value="F:ATP binding"/>
    <property type="evidence" value="ECO:0007669"/>
    <property type="project" value="UniProtKB-UniRule"/>
</dbReference>
<dbReference type="CDD" id="cd14014">
    <property type="entry name" value="STKc_PknB_like"/>
    <property type="match status" value="1"/>
</dbReference>
<dbReference type="PROSITE" id="PS00108">
    <property type="entry name" value="PROTEIN_KINASE_ST"/>
    <property type="match status" value="1"/>
</dbReference>
<evidence type="ECO:0000256" key="6">
    <source>
        <dbReference type="SAM" id="MobiDB-lite"/>
    </source>
</evidence>
<evidence type="ECO:0000313" key="9">
    <source>
        <dbReference type="EMBL" id="AKT38817.1"/>
    </source>
</evidence>